<gene>
    <name evidence="2" type="ORF">FC26_GL001860</name>
</gene>
<dbReference type="RefSeq" id="WP_157061105.1">
    <property type="nucleotide sequence ID" value="NZ_AYYY01000029.1"/>
</dbReference>
<feature type="transmembrane region" description="Helical" evidence="1">
    <location>
        <begin position="32"/>
        <end position="50"/>
    </location>
</feature>
<comment type="caution">
    <text evidence="2">The sequence shown here is derived from an EMBL/GenBank/DDBJ whole genome shotgun (WGS) entry which is preliminary data.</text>
</comment>
<name>A0A0R2A3T4_9LACO</name>
<dbReference type="Proteomes" id="UP000051733">
    <property type="component" value="Unassembled WGS sequence"/>
</dbReference>
<dbReference type="EMBL" id="AYYY01000029">
    <property type="protein sequence ID" value="KRM61311.1"/>
    <property type="molecule type" value="Genomic_DNA"/>
</dbReference>
<dbReference type="AlphaFoldDB" id="A0A0R2A3T4"/>
<dbReference type="STRING" id="1423813.FC26_GL001860"/>
<proteinExistence type="predicted"/>
<evidence type="ECO:0000313" key="2">
    <source>
        <dbReference type="EMBL" id="KRM61311.1"/>
    </source>
</evidence>
<keyword evidence="1" id="KW-0472">Membrane</keyword>
<accession>A0A0R2A3T4</accession>
<keyword evidence="1" id="KW-1133">Transmembrane helix</keyword>
<dbReference type="OrthoDB" id="9949925at2"/>
<organism evidence="2 3">
    <name type="scientific">Paucilactobacillus vaccinostercus DSM 20634</name>
    <dbReference type="NCBI Taxonomy" id="1423813"/>
    <lineage>
        <taxon>Bacteria</taxon>
        <taxon>Bacillati</taxon>
        <taxon>Bacillota</taxon>
        <taxon>Bacilli</taxon>
        <taxon>Lactobacillales</taxon>
        <taxon>Lactobacillaceae</taxon>
        <taxon>Paucilactobacillus</taxon>
    </lineage>
</organism>
<sequence length="54" mass="5671">MNIQSKDIVNGITTGIAIAVVCGILTKKWPLSIGVGIVAGVAEVVISHFSHRQK</sequence>
<feature type="transmembrane region" description="Helical" evidence="1">
    <location>
        <begin position="7"/>
        <end position="26"/>
    </location>
</feature>
<keyword evidence="3" id="KW-1185">Reference proteome</keyword>
<evidence type="ECO:0000256" key="1">
    <source>
        <dbReference type="SAM" id="Phobius"/>
    </source>
</evidence>
<reference evidence="2 3" key="1">
    <citation type="journal article" date="2015" name="Genome Announc.">
        <title>Expanding the biotechnology potential of lactobacilli through comparative genomics of 213 strains and associated genera.</title>
        <authorList>
            <person name="Sun Z."/>
            <person name="Harris H.M."/>
            <person name="McCann A."/>
            <person name="Guo C."/>
            <person name="Argimon S."/>
            <person name="Zhang W."/>
            <person name="Yang X."/>
            <person name="Jeffery I.B."/>
            <person name="Cooney J.C."/>
            <person name="Kagawa T.F."/>
            <person name="Liu W."/>
            <person name="Song Y."/>
            <person name="Salvetti E."/>
            <person name="Wrobel A."/>
            <person name="Rasinkangas P."/>
            <person name="Parkhill J."/>
            <person name="Rea M.C."/>
            <person name="O'Sullivan O."/>
            <person name="Ritari J."/>
            <person name="Douillard F.P."/>
            <person name="Paul Ross R."/>
            <person name="Yang R."/>
            <person name="Briner A.E."/>
            <person name="Felis G.E."/>
            <person name="de Vos W.M."/>
            <person name="Barrangou R."/>
            <person name="Klaenhammer T.R."/>
            <person name="Caufield P.W."/>
            <person name="Cui Y."/>
            <person name="Zhang H."/>
            <person name="O'Toole P.W."/>
        </authorList>
    </citation>
    <scope>NUCLEOTIDE SEQUENCE [LARGE SCALE GENOMIC DNA]</scope>
    <source>
        <strain evidence="2 3">DSM 20634</strain>
    </source>
</reference>
<evidence type="ECO:0000313" key="3">
    <source>
        <dbReference type="Proteomes" id="UP000051733"/>
    </source>
</evidence>
<dbReference type="PATRIC" id="fig|1423813.3.peg.1889"/>
<keyword evidence="1" id="KW-0812">Transmembrane</keyword>
<protein>
    <submittedName>
        <fullName evidence="2">Uncharacterized protein</fullName>
    </submittedName>
</protein>